<evidence type="ECO:0000256" key="1">
    <source>
        <dbReference type="ARBA" id="ARBA00006641"/>
    </source>
</evidence>
<dbReference type="Pfam" id="PF01470">
    <property type="entry name" value="Peptidase_C15"/>
    <property type="match status" value="1"/>
</dbReference>
<protein>
    <recommendedName>
        <fullName evidence="6">Pyrrolidone-carboxylate peptidase</fullName>
        <ecNumber evidence="6">3.4.19.3</ecNumber>
    </recommendedName>
    <alternativeName>
        <fullName evidence="6">5-oxoprolyl-peptidase</fullName>
    </alternativeName>
    <alternativeName>
        <fullName evidence="6">Pyroglutamyl-peptidase I</fullName>
        <shortName evidence="6">PGP-I</shortName>
        <shortName evidence="6">Pyrase</shortName>
    </alternativeName>
</protein>
<accession>A0ABM9ZUD6</accession>
<dbReference type="SUPFAM" id="SSF53182">
    <property type="entry name" value="Pyrrolidone carboxyl peptidase (pyroglutamate aminopeptidase)"/>
    <property type="match status" value="1"/>
</dbReference>
<comment type="subunit">
    <text evidence="6">Homotetramer.</text>
</comment>
<comment type="similarity">
    <text evidence="1 6">Belongs to the peptidase C15 family.</text>
</comment>
<name>A0ABM9ZUD6_9BACT</name>
<evidence type="ECO:0000256" key="6">
    <source>
        <dbReference type="HAMAP-Rule" id="MF_00417"/>
    </source>
</evidence>
<keyword evidence="9" id="KW-1185">Reference proteome</keyword>
<dbReference type="Gene3D" id="3.40.630.20">
    <property type="entry name" value="Peptidase C15, pyroglutamyl peptidase I-like"/>
    <property type="match status" value="1"/>
</dbReference>
<evidence type="ECO:0000256" key="5">
    <source>
        <dbReference type="ARBA" id="ARBA00022807"/>
    </source>
</evidence>
<evidence type="ECO:0000256" key="7">
    <source>
        <dbReference type="PROSITE-ProRule" id="PRU10077"/>
    </source>
</evidence>
<comment type="caution">
    <text evidence="8">The sequence shown here is derived from an EMBL/GenBank/DDBJ whole genome shotgun (WGS) entry which is preliminary data.</text>
</comment>
<keyword evidence="5 6" id="KW-0788">Thiol protease</keyword>
<dbReference type="InterPro" id="IPR029762">
    <property type="entry name" value="PGP-I_bact-type"/>
</dbReference>
<gene>
    <name evidence="6 8" type="primary">pcp</name>
    <name evidence="8" type="ORF">HMPREF7215_1887</name>
</gene>
<comment type="catalytic activity">
    <reaction evidence="6 7">
        <text>Release of an N-terminal pyroglutamyl group from a polypeptide, the second amino acid generally not being Pro.</text>
        <dbReference type="EC" id="3.4.19.3"/>
    </reaction>
</comment>
<keyword evidence="2 6" id="KW-0963">Cytoplasm</keyword>
<evidence type="ECO:0000313" key="8">
    <source>
        <dbReference type="EMBL" id="EFB90556.1"/>
    </source>
</evidence>
<dbReference type="PROSITE" id="PS01334">
    <property type="entry name" value="PYRASE_CYS"/>
    <property type="match status" value="1"/>
</dbReference>
<dbReference type="InterPro" id="IPR036440">
    <property type="entry name" value="Peptidase_C15-like_sf"/>
</dbReference>
<dbReference type="CDD" id="cd00501">
    <property type="entry name" value="Peptidase_C15"/>
    <property type="match status" value="1"/>
</dbReference>
<dbReference type="NCBIfam" id="NF009676">
    <property type="entry name" value="PRK13197.1"/>
    <property type="match status" value="1"/>
</dbReference>
<dbReference type="GeneID" id="90987314"/>
<dbReference type="PIRSF" id="PIRSF015592">
    <property type="entry name" value="Prld-crbxl_pptds"/>
    <property type="match status" value="1"/>
</dbReference>
<dbReference type="NCBIfam" id="TIGR00504">
    <property type="entry name" value="pyro_pdase"/>
    <property type="match status" value="1"/>
</dbReference>
<dbReference type="PANTHER" id="PTHR23402">
    <property type="entry name" value="PROTEASE FAMILY C15 PYROGLUTAMYL-PEPTIDASE I-RELATED"/>
    <property type="match status" value="1"/>
</dbReference>
<organism evidence="8 9">
    <name type="scientific">Pyramidobacter piscolens W5455</name>
    <dbReference type="NCBI Taxonomy" id="352165"/>
    <lineage>
        <taxon>Bacteria</taxon>
        <taxon>Thermotogati</taxon>
        <taxon>Synergistota</taxon>
        <taxon>Synergistia</taxon>
        <taxon>Synergistales</taxon>
        <taxon>Dethiosulfovibrionaceae</taxon>
        <taxon>Pyramidobacter</taxon>
    </lineage>
</organism>
<dbReference type="GO" id="GO:0016920">
    <property type="term" value="F:pyroglutamyl-peptidase activity"/>
    <property type="evidence" value="ECO:0007669"/>
    <property type="project" value="UniProtKB-EC"/>
</dbReference>
<comment type="subcellular location">
    <subcellularLocation>
        <location evidence="6">Cytoplasm</location>
    </subcellularLocation>
</comment>
<feature type="active site" evidence="6">
    <location>
        <position position="78"/>
    </location>
</feature>
<feature type="active site" evidence="6">
    <location>
        <position position="165"/>
    </location>
</feature>
<feature type="active site" evidence="6 7">
    <location>
        <position position="141"/>
    </location>
</feature>
<keyword evidence="4 6" id="KW-0378">Hydrolase</keyword>
<dbReference type="PANTHER" id="PTHR23402:SF1">
    <property type="entry name" value="PYROGLUTAMYL-PEPTIDASE I"/>
    <property type="match status" value="1"/>
</dbReference>
<evidence type="ECO:0000256" key="3">
    <source>
        <dbReference type="ARBA" id="ARBA00022670"/>
    </source>
</evidence>
<proteinExistence type="inferred from homology"/>
<dbReference type="HAMAP" id="MF_00417">
    <property type="entry name" value="Pyrrolid_peptidase"/>
    <property type="match status" value="1"/>
</dbReference>
<comment type="function">
    <text evidence="6">Removes 5-oxoproline from various penultimate amino acid residues except L-proline.</text>
</comment>
<dbReference type="PRINTS" id="PR00706">
    <property type="entry name" value="PYROGLUPTASE"/>
</dbReference>
<dbReference type="InterPro" id="IPR000816">
    <property type="entry name" value="Peptidase_C15"/>
</dbReference>
<dbReference type="InterPro" id="IPR016125">
    <property type="entry name" value="Peptidase_C15-like"/>
</dbReference>
<dbReference type="EMBL" id="ADFP01000075">
    <property type="protein sequence ID" value="EFB90556.1"/>
    <property type="molecule type" value="Genomic_DNA"/>
</dbReference>
<evidence type="ECO:0000313" key="9">
    <source>
        <dbReference type="Proteomes" id="UP000006462"/>
    </source>
</evidence>
<evidence type="ECO:0000256" key="2">
    <source>
        <dbReference type="ARBA" id="ARBA00022490"/>
    </source>
</evidence>
<dbReference type="RefSeq" id="WP_009165032.1">
    <property type="nucleotide sequence ID" value="NZ_ADFP01000075.1"/>
</dbReference>
<dbReference type="EC" id="3.4.19.3" evidence="6"/>
<evidence type="ECO:0000256" key="4">
    <source>
        <dbReference type="ARBA" id="ARBA00022801"/>
    </source>
</evidence>
<dbReference type="Proteomes" id="UP000006462">
    <property type="component" value="Unassembled WGS sequence"/>
</dbReference>
<sequence length="207" mass="22101">MKLLLTGFEPFGGETINPAQEALALVPDRIGTLKIVKLILPVVFGTSIAAIRAALREHRPDAVLCIGQAGGRMEATPERVALNLNDARIPDNDKNQPVDEPIFADGPAAYFATLPVKDMVAAIRSAGLPARVSNTAGLFVCNQVMYGVLYHLAHELPHTLGGFMHVPYAPEQAARQSAPQPSMSKDDIARAIAAAIGAIERHLAARR</sequence>
<dbReference type="InterPro" id="IPR033694">
    <property type="entry name" value="PGPEP1_Cys_AS"/>
</dbReference>
<keyword evidence="3 6" id="KW-0645">Protease</keyword>
<reference evidence="8 9" key="1">
    <citation type="submission" date="2009-12" db="EMBL/GenBank/DDBJ databases">
        <authorList>
            <person name="Shrivastava S."/>
            <person name="Madupu R."/>
            <person name="Durkin A.S."/>
            <person name="Torralba M."/>
            <person name="Methe B."/>
            <person name="Sutton G.G."/>
            <person name="Strausberg R.L."/>
            <person name="Nelson K.E."/>
        </authorList>
    </citation>
    <scope>NUCLEOTIDE SEQUENCE [LARGE SCALE GENOMIC DNA]</scope>
    <source>
        <strain evidence="8 9">W5455</strain>
    </source>
</reference>